<dbReference type="InterPro" id="IPR023346">
    <property type="entry name" value="Lysozyme-like_dom_sf"/>
</dbReference>
<comment type="catalytic activity">
    <reaction evidence="4">
        <text>Hydrolysis of (1-&gt;4)-beta-linkages between N-acetylmuramic acid and N-acetyl-D-glucosamine residues in a peptidoglycan and between N-acetyl-D-glucosamine residues in chitodextrins.</text>
        <dbReference type="EC" id="3.2.1.17"/>
    </reaction>
</comment>
<comment type="similarity">
    <text evidence="4">Belongs to the glycosyl hydrolase 24 family.</text>
</comment>
<dbReference type="GeneID" id="23847254"/>
<evidence type="ECO:0000256" key="3">
    <source>
        <dbReference type="ARBA" id="ARBA00023200"/>
    </source>
</evidence>
<dbReference type="Pfam" id="PF00959">
    <property type="entry name" value="Phage_lysozyme"/>
    <property type="match status" value="1"/>
</dbReference>
<dbReference type="CDD" id="cd00737">
    <property type="entry name" value="lyz_endolysin_autolysin"/>
    <property type="match status" value="1"/>
</dbReference>
<evidence type="ECO:0000313" key="7">
    <source>
        <dbReference type="Proteomes" id="UP000183569"/>
    </source>
</evidence>
<dbReference type="EC" id="3.2.1.17" evidence="4"/>
<dbReference type="EMBL" id="FMUI01000003">
    <property type="protein sequence ID" value="SCX44793.1"/>
    <property type="molecule type" value="Genomic_DNA"/>
</dbReference>
<dbReference type="SUPFAM" id="SSF53955">
    <property type="entry name" value="Lysozyme-like"/>
    <property type="match status" value="1"/>
</dbReference>
<comment type="caution">
    <text evidence="6">The sequence shown here is derived from an EMBL/GenBank/DDBJ whole genome shotgun (WGS) entry which is preliminary data.</text>
</comment>
<proteinExistence type="inferred from homology"/>
<feature type="domain" description="Peptidoglycan binding-like" evidence="5">
    <location>
        <begin position="9"/>
        <end position="64"/>
    </location>
</feature>
<evidence type="ECO:0000259" key="5">
    <source>
        <dbReference type="Pfam" id="PF01471"/>
    </source>
</evidence>
<dbReference type="GO" id="GO:0003796">
    <property type="term" value="F:lysozyme activity"/>
    <property type="evidence" value="ECO:0007669"/>
    <property type="project" value="UniProtKB-EC"/>
</dbReference>
<keyword evidence="2 4" id="KW-0081">Bacteriolytic enzyme</keyword>
<keyword evidence="3" id="KW-1035">Host cytoplasm</keyword>
<dbReference type="GO" id="GO:0042742">
    <property type="term" value="P:defense response to bacterium"/>
    <property type="evidence" value="ECO:0007669"/>
    <property type="project" value="UniProtKB-KW"/>
</dbReference>
<dbReference type="Gene3D" id="1.10.530.40">
    <property type="match status" value="1"/>
</dbReference>
<dbReference type="InterPro" id="IPR036365">
    <property type="entry name" value="PGBD-like_sf"/>
</dbReference>
<evidence type="ECO:0000256" key="1">
    <source>
        <dbReference type="ARBA" id="ARBA00022529"/>
    </source>
</evidence>
<keyword evidence="4" id="KW-0378">Hydrolase</keyword>
<dbReference type="GO" id="GO:0031640">
    <property type="term" value="P:killing of cells of another organism"/>
    <property type="evidence" value="ECO:0007669"/>
    <property type="project" value="UniProtKB-KW"/>
</dbReference>
<dbReference type="InterPro" id="IPR002477">
    <property type="entry name" value="Peptidoglycan-bd-like"/>
</dbReference>
<gene>
    <name evidence="6" type="ORF">SAMN02927897_01457</name>
</gene>
<protein>
    <recommendedName>
        <fullName evidence="4">Lysozyme</fullName>
        <ecNumber evidence="4">3.2.1.17</ecNumber>
    </recommendedName>
</protein>
<dbReference type="SUPFAM" id="SSF47090">
    <property type="entry name" value="PGBD-like"/>
    <property type="match status" value="1"/>
</dbReference>
<dbReference type="InterPro" id="IPR002196">
    <property type="entry name" value="Glyco_hydro_24"/>
</dbReference>
<dbReference type="Gene3D" id="1.10.101.10">
    <property type="entry name" value="PGBD-like superfamily/PGBD"/>
    <property type="match status" value="1"/>
</dbReference>
<keyword evidence="4" id="KW-0326">Glycosidase</keyword>
<accession>A0A1G4XUB8</accession>
<evidence type="ECO:0000313" key="6">
    <source>
        <dbReference type="EMBL" id="SCX44793.1"/>
    </source>
</evidence>
<organism evidence="6 7">
    <name type="scientific">Kosakonia sacchari</name>
    <dbReference type="NCBI Taxonomy" id="1158459"/>
    <lineage>
        <taxon>Bacteria</taxon>
        <taxon>Pseudomonadati</taxon>
        <taxon>Pseudomonadota</taxon>
        <taxon>Gammaproteobacteria</taxon>
        <taxon>Enterobacterales</taxon>
        <taxon>Enterobacteriaceae</taxon>
        <taxon>Kosakonia</taxon>
    </lineage>
</organism>
<dbReference type="Proteomes" id="UP000183569">
    <property type="component" value="Unassembled WGS sequence"/>
</dbReference>
<dbReference type="InterPro" id="IPR036366">
    <property type="entry name" value="PGBDSf"/>
</dbReference>
<sequence length="277" mass="30224">MSVMRKGDRGTNVKELQQLLNKSGAKVGEDGIFGLKTEIAVKQFQAKQNLHVDGIVGRRTLAALGKPVTTRAPQPPISGSAGRQAVGAMDISASGMTFIFHREAWANKSCYLHWPGGASGVTLGPGYDMKERSEQSIKAKMIEIGIDAITAEKISKAAKLHDDQASQFVADNAKLVRLTADQETNLLRATVPPYVNAVRNGIFVPLKQYEFDALVSFAYNPGGRLNNVFGFINRGQISDAMTEIKRANTSKHKVMKGLINRRNFEVNLFLNGDYGTN</sequence>
<evidence type="ECO:0000256" key="4">
    <source>
        <dbReference type="RuleBase" id="RU003788"/>
    </source>
</evidence>
<name>A0A1G4XUB8_9ENTR</name>
<evidence type="ECO:0000256" key="2">
    <source>
        <dbReference type="ARBA" id="ARBA00022638"/>
    </source>
</evidence>
<keyword evidence="1 4" id="KW-0929">Antimicrobial</keyword>
<dbReference type="AlphaFoldDB" id="A0A1G4XUB8"/>
<dbReference type="InterPro" id="IPR023347">
    <property type="entry name" value="Lysozyme_dom_sf"/>
</dbReference>
<reference evidence="6 7" key="1">
    <citation type="submission" date="2016-10" db="EMBL/GenBank/DDBJ databases">
        <authorList>
            <person name="Varghese N."/>
            <person name="Submissions S."/>
        </authorList>
    </citation>
    <scope>NUCLEOTIDE SEQUENCE [LARGE SCALE GENOMIC DNA]</scope>
    <source>
        <strain evidence="6 7">CGMCC 1.12102</strain>
    </source>
</reference>
<dbReference type="RefSeq" id="WP_017457018.1">
    <property type="nucleotide sequence ID" value="NZ_FMUI01000003.1"/>
</dbReference>
<dbReference type="GO" id="GO:0009253">
    <property type="term" value="P:peptidoglycan catabolic process"/>
    <property type="evidence" value="ECO:0007669"/>
    <property type="project" value="InterPro"/>
</dbReference>
<dbReference type="Pfam" id="PF01471">
    <property type="entry name" value="PG_binding_1"/>
    <property type="match status" value="1"/>
</dbReference>
<dbReference type="InterPro" id="IPR033907">
    <property type="entry name" value="Endolysin_autolysin"/>
</dbReference>
<dbReference type="GO" id="GO:0016998">
    <property type="term" value="P:cell wall macromolecule catabolic process"/>
    <property type="evidence" value="ECO:0007669"/>
    <property type="project" value="InterPro"/>
</dbReference>